<feature type="region of interest" description="Disordered" evidence="1">
    <location>
        <begin position="1"/>
        <end position="22"/>
    </location>
</feature>
<feature type="domain" description="DUF6993" evidence="2">
    <location>
        <begin position="10"/>
        <end position="91"/>
    </location>
</feature>
<name>A0ABX0D6P2_9MICC</name>
<proteinExistence type="predicted"/>
<protein>
    <recommendedName>
        <fullName evidence="2">DUF6993 domain-containing protein</fullName>
    </recommendedName>
</protein>
<comment type="caution">
    <text evidence="3">The sequence shown here is derived from an EMBL/GenBank/DDBJ whole genome shotgun (WGS) entry which is preliminary data.</text>
</comment>
<reference evidence="3 4" key="1">
    <citation type="submission" date="2020-02" db="EMBL/GenBank/DDBJ databases">
        <title>Genome sequence of the type strain DSM 27180 of Arthrobacter silviterrae.</title>
        <authorList>
            <person name="Gao J."/>
            <person name="Sun J."/>
        </authorList>
    </citation>
    <scope>NUCLEOTIDE SEQUENCE [LARGE SCALE GENOMIC DNA]</scope>
    <source>
        <strain evidence="3 4">DSM 27180</strain>
    </source>
</reference>
<dbReference type="Proteomes" id="UP000479226">
    <property type="component" value="Unassembled WGS sequence"/>
</dbReference>
<dbReference type="EMBL" id="JAAKZI010000003">
    <property type="protein sequence ID" value="NGN82403.1"/>
    <property type="molecule type" value="Genomic_DNA"/>
</dbReference>
<organism evidence="3 4">
    <name type="scientific">Arthrobacter silviterrae</name>
    <dbReference type="NCBI Taxonomy" id="2026658"/>
    <lineage>
        <taxon>Bacteria</taxon>
        <taxon>Bacillati</taxon>
        <taxon>Actinomycetota</taxon>
        <taxon>Actinomycetes</taxon>
        <taxon>Micrococcales</taxon>
        <taxon>Micrococcaceae</taxon>
        <taxon>Arthrobacter</taxon>
    </lineage>
</organism>
<evidence type="ECO:0000259" key="2">
    <source>
        <dbReference type="Pfam" id="PF22504"/>
    </source>
</evidence>
<sequence length="93" mass="9391">MAAKVNASLTKLGSTTSGPNRDQMRAAMVEAGAASDKLEISIDKTPTGLAVDAIEAAAPIGKQCVIGQVRDGKASVAVLPILATGLCFVGDQH</sequence>
<dbReference type="InterPro" id="IPR054262">
    <property type="entry name" value="DUF6993"/>
</dbReference>
<evidence type="ECO:0000313" key="3">
    <source>
        <dbReference type="EMBL" id="NGN82403.1"/>
    </source>
</evidence>
<evidence type="ECO:0000313" key="4">
    <source>
        <dbReference type="Proteomes" id="UP000479226"/>
    </source>
</evidence>
<keyword evidence="4" id="KW-1185">Reference proteome</keyword>
<evidence type="ECO:0000256" key="1">
    <source>
        <dbReference type="SAM" id="MobiDB-lite"/>
    </source>
</evidence>
<gene>
    <name evidence="3" type="ORF">G6N77_02845</name>
</gene>
<feature type="compositionally biased region" description="Polar residues" evidence="1">
    <location>
        <begin position="7"/>
        <end position="20"/>
    </location>
</feature>
<dbReference type="Pfam" id="PF22504">
    <property type="entry name" value="DUF6993"/>
    <property type="match status" value="1"/>
</dbReference>
<accession>A0ABX0D6P2</accession>